<dbReference type="RefSeq" id="WP_274108344.1">
    <property type="nucleotide sequence ID" value="NZ_JAPCKI010000003.1"/>
</dbReference>
<feature type="domain" description="Cytochrome c" evidence="6">
    <location>
        <begin position="194"/>
        <end position="294"/>
    </location>
</feature>
<evidence type="ECO:0000256" key="4">
    <source>
        <dbReference type="PROSITE-ProRule" id="PRU00433"/>
    </source>
</evidence>
<dbReference type="PANTHER" id="PTHR35008">
    <property type="entry name" value="BLL4482 PROTEIN-RELATED"/>
    <property type="match status" value="1"/>
</dbReference>
<dbReference type="PANTHER" id="PTHR35008:SF8">
    <property type="entry name" value="ALCOHOL DEHYDROGENASE CYTOCHROME C SUBUNIT"/>
    <property type="match status" value="1"/>
</dbReference>
<evidence type="ECO:0000256" key="5">
    <source>
        <dbReference type="SAM" id="MobiDB-lite"/>
    </source>
</evidence>
<dbReference type="SUPFAM" id="SSF46626">
    <property type="entry name" value="Cytochrome c"/>
    <property type="match status" value="2"/>
</dbReference>
<dbReference type="InterPro" id="IPR051459">
    <property type="entry name" value="Cytochrome_c-type_DH"/>
</dbReference>
<accession>A0ABT5RTR1</accession>
<dbReference type="Proteomes" id="UP001148932">
    <property type="component" value="Unassembled WGS sequence"/>
</dbReference>
<feature type="domain" description="Cytochrome c" evidence="6">
    <location>
        <begin position="52"/>
        <end position="149"/>
    </location>
</feature>
<evidence type="ECO:0000256" key="2">
    <source>
        <dbReference type="ARBA" id="ARBA00022723"/>
    </source>
</evidence>
<evidence type="ECO:0000313" key="7">
    <source>
        <dbReference type="EMBL" id="MDD2177094.1"/>
    </source>
</evidence>
<evidence type="ECO:0000259" key="6">
    <source>
        <dbReference type="PROSITE" id="PS51007"/>
    </source>
</evidence>
<keyword evidence="3 4" id="KW-0408">Iron</keyword>
<feature type="compositionally biased region" description="Polar residues" evidence="5">
    <location>
        <begin position="301"/>
        <end position="315"/>
    </location>
</feature>
<evidence type="ECO:0000256" key="3">
    <source>
        <dbReference type="ARBA" id="ARBA00023004"/>
    </source>
</evidence>
<organism evidence="7 8">
    <name type="scientific">Acidovorax benzenivorans</name>
    <dbReference type="NCBI Taxonomy" id="2987520"/>
    <lineage>
        <taxon>Bacteria</taxon>
        <taxon>Pseudomonadati</taxon>
        <taxon>Pseudomonadota</taxon>
        <taxon>Betaproteobacteria</taxon>
        <taxon>Burkholderiales</taxon>
        <taxon>Comamonadaceae</taxon>
        <taxon>Acidovorax</taxon>
    </lineage>
</organism>
<dbReference type="InterPro" id="IPR009056">
    <property type="entry name" value="Cyt_c-like_dom"/>
</dbReference>
<dbReference type="EMBL" id="JAPCKI010000003">
    <property type="protein sequence ID" value="MDD2177094.1"/>
    <property type="molecule type" value="Genomic_DNA"/>
</dbReference>
<dbReference type="Pfam" id="PF13442">
    <property type="entry name" value="Cytochrome_CBB3"/>
    <property type="match status" value="2"/>
</dbReference>
<gene>
    <name evidence="7" type="ORF">OIN59_06580</name>
</gene>
<proteinExistence type="predicted"/>
<sequence length="327" mass="34615">MKRWIKWTAGSALLLGVIVVATAASGLYLAEQKRNRYIDIKPRPVAYTTDAQTIERGRYLYASRGCTDCHGAQGTGREFVNDGKGTRLAGPNITPAGVVARYQPEDWNSVIRHGVKPNGRPVLVMPSEDYNRFTNDDLNALVSYVRQFPAKEGTPAVIELPHPAWVLYGLGAIPDAASRIDHQLAPLRPTPAGVTLANGQYVANMCIGCHGANLSGGKIPGGPPDWPAAADIRPGTHSADSALARYPNAASFVAMLRTGKRPDGTPIQVMPFESLGQLSDVDAQALYLYLNAPPGSVKQDVGSTAPSGQKSSANTLPSGPGGLKLPG</sequence>
<name>A0ABT5RTR1_9BURK</name>
<dbReference type="InterPro" id="IPR036909">
    <property type="entry name" value="Cyt_c-like_dom_sf"/>
</dbReference>
<dbReference type="PROSITE" id="PS51007">
    <property type="entry name" value="CYTC"/>
    <property type="match status" value="2"/>
</dbReference>
<protein>
    <submittedName>
        <fullName evidence="7">Cytochrome c</fullName>
    </submittedName>
</protein>
<comment type="caution">
    <text evidence="7">The sequence shown here is derived from an EMBL/GenBank/DDBJ whole genome shotgun (WGS) entry which is preliminary data.</text>
</comment>
<keyword evidence="1 4" id="KW-0349">Heme</keyword>
<keyword evidence="8" id="KW-1185">Reference proteome</keyword>
<evidence type="ECO:0000313" key="8">
    <source>
        <dbReference type="Proteomes" id="UP001148932"/>
    </source>
</evidence>
<reference evidence="7" key="1">
    <citation type="submission" date="2022-10" db="EMBL/GenBank/DDBJ databases">
        <title>Description of microaerobic benzene degrading bacteria.</title>
        <authorList>
            <person name="Bedics A."/>
            <person name="Tancsics A."/>
            <person name="Banerjee S."/>
        </authorList>
    </citation>
    <scope>NUCLEOTIDE SEQUENCE</scope>
    <source>
        <strain evidence="7">D2M1</strain>
    </source>
</reference>
<feature type="region of interest" description="Disordered" evidence="5">
    <location>
        <begin position="297"/>
        <end position="327"/>
    </location>
</feature>
<dbReference type="Gene3D" id="1.10.760.10">
    <property type="entry name" value="Cytochrome c-like domain"/>
    <property type="match status" value="2"/>
</dbReference>
<evidence type="ECO:0000256" key="1">
    <source>
        <dbReference type="ARBA" id="ARBA00022617"/>
    </source>
</evidence>
<keyword evidence="2 4" id="KW-0479">Metal-binding</keyword>